<dbReference type="InterPro" id="IPR013151">
    <property type="entry name" value="Immunoglobulin_dom"/>
</dbReference>
<evidence type="ECO:0000256" key="10">
    <source>
        <dbReference type="ARBA" id="ARBA00023319"/>
    </source>
</evidence>
<dbReference type="InterPro" id="IPR036465">
    <property type="entry name" value="vWFA_dom_sf"/>
</dbReference>
<keyword evidence="4" id="KW-0812">Transmembrane</keyword>
<feature type="domain" description="Ig-like" evidence="12">
    <location>
        <begin position="1034"/>
        <end position="1121"/>
    </location>
</feature>
<feature type="domain" description="Ig-like" evidence="12">
    <location>
        <begin position="2117"/>
        <end position="2204"/>
    </location>
</feature>
<accession>A0A1B6L2U6</accession>
<evidence type="ECO:0000256" key="6">
    <source>
        <dbReference type="ARBA" id="ARBA00022989"/>
    </source>
</evidence>
<dbReference type="GO" id="GO:0007156">
    <property type="term" value="P:homophilic cell adhesion via plasma membrane adhesion molecules"/>
    <property type="evidence" value="ECO:0007669"/>
    <property type="project" value="TreeGrafter"/>
</dbReference>
<evidence type="ECO:0000256" key="2">
    <source>
        <dbReference type="ARBA" id="ARBA00004613"/>
    </source>
</evidence>
<dbReference type="PANTHER" id="PTHR45080:SF8">
    <property type="entry name" value="IG-LIKE DOMAIN-CONTAINING PROTEIN"/>
    <property type="match status" value="1"/>
</dbReference>
<dbReference type="GO" id="GO:0032991">
    <property type="term" value="C:protein-containing complex"/>
    <property type="evidence" value="ECO:0007669"/>
    <property type="project" value="UniProtKB-ARBA"/>
</dbReference>
<evidence type="ECO:0000256" key="9">
    <source>
        <dbReference type="ARBA" id="ARBA00023180"/>
    </source>
</evidence>
<keyword evidence="8" id="KW-1015">Disulfide bond</keyword>
<dbReference type="Pfam" id="PF13927">
    <property type="entry name" value="Ig_3"/>
    <property type="match status" value="6"/>
</dbReference>
<dbReference type="CDD" id="cd00198">
    <property type="entry name" value="vWFA"/>
    <property type="match status" value="1"/>
</dbReference>
<feature type="domain" description="Ig-like" evidence="12">
    <location>
        <begin position="1380"/>
        <end position="1455"/>
    </location>
</feature>
<reference evidence="13" key="1">
    <citation type="submission" date="2015-11" db="EMBL/GenBank/DDBJ databases">
        <title>De novo transcriptome assembly of four potential Pierce s Disease insect vectors from Arizona vineyards.</title>
        <authorList>
            <person name="Tassone E.E."/>
        </authorList>
    </citation>
    <scope>NUCLEOTIDE SEQUENCE</scope>
</reference>
<dbReference type="InterPro" id="IPR056861">
    <property type="entry name" value="HMCN1-like_VWA"/>
</dbReference>
<dbReference type="Pfam" id="PF23560">
    <property type="entry name" value="GBD_Hemicentin"/>
    <property type="match status" value="1"/>
</dbReference>
<feature type="non-terminal residue" evidence="13">
    <location>
        <position position="2402"/>
    </location>
</feature>
<dbReference type="SMART" id="SM00209">
    <property type="entry name" value="TSP1"/>
    <property type="match status" value="2"/>
</dbReference>
<comment type="subcellular location">
    <subcellularLocation>
        <location evidence="1">Membrane</location>
        <topology evidence="1">Single-pass membrane protein</topology>
    </subcellularLocation>
    <subcellularLocation>
        <location evidence="2">Secreted</location>
    </subcellularLocation>
</comment>
<keyword evidence="5 11" id="KW-0732">Signal</keyword>
<protein>
    <recommendedName>
        <fullName evidence="12">Ig-like domain-containing protein</fullName>
    </recommendedName>
</protein>
<dbReference type="InterPro" id="IPR000884">
    <property type="entry name" value="TSP1_rpt"/>
</dbReference>
<dbReference type="InterPro" id="IPR013098">
    <property type="entry name" value="Ig_I-set"/>
</dbReference>
<dbReference type="InterPro" id="IPR003598">
    <property type="entry name" value="Ig_sub2"/>
</dbReference>
<feature type="domain" description="Ig-like" evidence="12">
    <location>
        <begin position="2209"/>
        <end position="2299"/>
    </location>
</feature>
<dbReference type="SMART" id="SM00406">
    <property type="entry name" value="IGv"/>
    <property type="match status" value="6"/>
</dbReference>
<dbReference type="InterPro" id="IPR036383">
    <property type="entry name" value="TSP1_rpt_sf"/>
</dbReference>
<dbReference type="InterPro" id="IPR007110">
    <property type="entry name" value="Ig-like_dom"/>
</dbReference>
<dbReference type="InterPro" id="IPR003599">
    <property type="entry name" value="Ig_sub"/>
</dbReference>
<dbReference type="FunFam" id="2.60.40.10:FF:000063">
    <property type="entry name" value="neural cell adhesion molecule L1"/>
    <property type="match status" value="1"/>
</dbReference>
<evidence type="ECO:0000256" key="3">
    <source>
        <dbReference type="ARBA" id="ARBA00022525"/>
    </source>
</evidence>
<dbReference type="PANTHER" id="PTHR45080">
    <property type="entry name" value="CONTACTIN 5"/>
    <property type="match status" value="1"/>
</dbReference>
<dbReference type="GO" id="GO:0030424">
    <property type="term" value="C:axon"/>
    <property type="evidence" value="ECO:0007669"/>
    <property type="project" value="TreeGrafter"/>
</dbReference>
<dbReference type="FunFam" id="2.60.40.10:FF:000130">
    <property type="entry name" value="Hemicentin 1"/>
    <property type="match status" value="1"/>
</dbReference>
<dbReference type="SUPFAM" id="SSF82895">
    <property type="entry name" value="TSP-1 type 1 repeat"/>
    <property type="match status" value="2"/>
</dbReference>
<feature type="domain" description="Ig-like" evidence="12">
    <location>
        <begin position="1126"/>
        <end position="1202"/>
    </location>
</feature>
<feature type="domain" description="Ig-like" evidence="12">
    <location>
        <begin position="1938"/>
        <end position="2024"/>
    </location>
</feature>
<dbReference type="Pfam" id="PF25106">
    <property type="entry name" value="VWA_4"/>
    <property type="match status" value="1"/>
</dbReference>
<dbReference type="SUPFAM" id="SSF48726">
    <property type="entry name" value="Immunoglobulin"/>
    <property type="match status" value="19"/>
</dbReference>
<dbReference type="GO" id="GO:0008046">
    <property type="term" value="F:axon guidance receptor activity"/>
    <property type="evidence" value="ECO:0007669"/>
    <property type="project" value="TreeGrafter"/>
</dbReference>
<sequence length="2402" mass="262697">AMGTGTRVWILVFACVCWTSGNATPDSFYYSDGNSSRIHESWNRLISFWLGKDTGEYPWRDLPETPDEEPKSGVRNISVNSLDGFSDEQIWAELTDDADWKQNAKKEEAIEILTQDIMLNDGFIDTDETQEPADVARQTTDKRQVEADVLTQLLSLEDHQYQSDSAGRGAGPKDVKGSSTLAFVFDTTGSMWDDLVQVRHGAAKIMETMLQRPDRPIANYVLVPFHDPLIGPVTETTDHNLLMQRLNDIQIYGGGDCPEASVGAVQQALQLSNPNSYIYVFTDARSKDYNLLSQVLPLIQRKQSQVVFVMTGDCGDQNHPGYQVYHKIAATSSGQVYHLNKTDVDEVLSFVRVSLQSRKVNLLSVERPAAESGSELPLPIDETLKEFTVSVSGSNASIGVVDPGGKTVQAPQLTPLLDLQNVKVVNVKEPPPGVWTLQVGSDSQHTVRSTGLSGSDFVHGFSVIPTTNMAETYHRPLKSARNSVLIRATEPAKLHNFTRLELVHLNGSVLDIIPLHPVSGQPGLYTGGPFIPPNDFFYISVCGYGKDNYPIKRITPTAISAQPPELPTVSIASTYKGRSGHPLTLVCRVESLVPFTIRWFKDGAVKTRPLKYNQTAEVPLEIPAVEMSDAGKYVCKVQIPRILGSVFKITVVDVTGPPPQVMTENEVATRAGVVTHLMCNVTSDMAYNVSWYRLVSKTSAESGQMSLELVKASPQVLMFRNNSLILLSPQLTDEGWYICSAQNEGGQSTGRVYLMLQELPAVEVTASQREFTSGSSIDVYCHIVAGIPYPSITWMKSNSIIEVIEENRDSSLQTVTLRDLQRKDEGVYSCEAKNVVGIGSGSVTLRYVEPPQVRAETDTLSVRQGDTASLHCQMSGLPAPRLSWLRDSTVLSQQPRTRIQVLENGALEIHDTNEDDSGQYTCVARNKVGTARDYINLEVGSPPHVVHPPSDLEVPIGKSGSMLCAATGSPVPHTTWTRDGQPLSSSRIFVSDPGELFIKDAQIEDEGNYTCSVENMFGKATYQIAVKVTGIVAPKLMVESLPASTKALLGHTIELPCPVLEGNPLPTRLWYKDDVPIEEIHYPSNSDGSLLLSNVSTEEAGLYKCVVSNVGGQDSISTSLNILVPPHILSKGGDMKAVEGSSLSLPCDVTGQPLPSVSWVRHGRRFLSEQEGSSLDLHNITFLNSGTYTCLAFSPAGTDSISVHLHVLVPPKISQWKENVTVSEGQYTQLECHITANPPANISWYQERRLLPYHSNIVRFAVNKSMEGQYKCVAENEVGSSTQLVNLFVSVVPRIDPLTSTKVLGVAGDEVTLLCPATGDPKPTVTWSKIDALLTSKVNEDGSVVLTDLTPADAGTYLCSATNIAGSAVLPVSLDIMVRPVITEWQTEVSVLEGEFLTLSCESDGKPTPSITWLKEEHPLTSHGSIYQSTAKIEDAGNYTCRAENEIGVDQQQLTVMVIVPAQITNNEEENVHLFSNSSETKLVCHIYGIPEPVVSWLKDSVNVKDRSDHRIRAENNILTITNGSQDLAGIYLCHVENIAGIAQKMFEVEFYEPPKILEQSPTNITLRERDDYTIPCSAAGTPTPGVRWRRQEMVLQPGFQTDEMVVMQDNMLVLTQVSSASEGQYTCEADSPAGQAQRNYSVHVIVPPVVVDKSVTRLDIVESNEGLLTCPLQQGSPQSVIWLKDGVPINLEENERADDIHYNLRDGGLSLKIAEARSDDTGVYTCIATNLAGRSQASFAVEVLVHPHFLDEFPMTDFVVSEGERLVLDCSVGGNPEPKVSWKRVELGLPVTQHTMPGMMLELPSRWRVIIPAVRHHHSGTYQCSAVNKLGKETRQFSLRVTAPPELDGPKEEKLEISLKEKAVLQCRVWGTPIPIITWQYSNFSSGFQTIQNPGFDLRSFELYPVTPSEAGIYKCTAVNAFGTVSKLFNVTISEPPKVQQSELTEELKVSVGSDMLLSCVTSGSPPLVVSWLHNGHVVSGQFLVEDHTHSLLLGPVTTTSGGKYLCVASNRAGVAEKAFKVKVLVPPRISETYQFSADPHVVVVEGLPLTIRCPVTGTPPPNITWHKDSDHLNNTNEVVSIKAVRRNDSGNYTCTATNHVGKVSKSFLVDVHSAPVLKEGAPEQVTVLTKTRLTLDCSVTGHPPPSILWLNGTRTLSQSAVTTLSNNNQTMIIDGVKLEDSGHYSCLASNIAGAVEKAFDVDVLEAPSVMGDEATENSPPTIQKVMLHRKVVLECPVSGTPPPNITWYKDGEMVVKPQVSEGGQVFHVMSALARHAGNYSCVAENAAGTTRLFLPLSVIVPLQWSEWTPWTSCSNSCGGGKEVRKRQCGHNHNTISQSDFVELDSSECMGEKEQIRLCNVLPCQVHGGWGEWTSWTSCSESCGPGTRRRYRHCDSPAPAL</sequence>
<dbReference type="GO" id="GO:0043025">
    <property type="term" value="C:neuronal cell body"/>
    <property type="evidence" value="ECO:0007669"/>
    <property type="project" value="TreeGrafter"/>
</dbReference>
<keyword evidence="9" id="KW-0325">Glycoprotein</keyword>
<dbReference type="Pfam" id="PF13895">
    <property type="entry name" value="Ig_2"/>
    <property type="match status" value="2"/>
</dbReference>
<dbReference type="GO" id="GO:0050808">
    <property type="term" value="P:synapse organization"/>
    <property type="evidence" value="ECO:0007669"/>
    <property type="project" value="TreeGrafter"/>
</dbReference>
<feature type="domain" description="Ig-like" evidence="12">
    <location>
        <begin position="1748"/>
        <end position="1843"/>
    </location>
</feature>
<name>A0A1B6L2U6_9HEMI</name>
<dbReference type="SMART" id="SM00408">
    <property type="entry name" value="IGc2"/>
    <property type="match status" value="19"/>
</dbReference>
<feature type="domain" description="Ig-like" evidence="12">
    <location>
        <begin position="760"/>
        <end position="846"/>
    </location>
</feature>
<evidence type="ECO:0000259" key="12">
    <source>
        <dbReference type="PROSITE" id="PS50835"/>
    </source>
</evidence>
<evidence type="ECO:0000256" key="1">
    <source>
        <dbReference type="ARBA" id="ARBA00004167"/>
    </source>
</evidence>
<feature type="domain" description="Ig-like" evidence="12">
    <location>
        <begin position="1846"/>
        <end position="1935"/>
    </location>
</feature>
<evidence type="ECO:0000256" key="8">
    <source>
        <dbReference type="ARBA" id="ARBA00023157"/>
    </source>
</evidence>
<dbReference type="InterPro" id="IPR009138">
    <property type="entry name" value="Neural_cell_adh"/>
</dbReference>
<feature type="signal peptide" evidence="11">
    <location>
        <begin position="1"/>
        <end position="23"/>
    </location>
</feature>
<gene>
    <name evidence="13" type="ORF">g.14041</name>
</gene>
<proteinExistence type="predicted"/>
<feature type="non-terminal residue" evidence="13">
    <location>
        <position position="1"/>
    </location>
</feature>
<dbReference type="EMBL" id="GEBQ01022123">
    <property type="protein sequence ID" value="JAT17854.1"/>
    <property type="molecule type" value="Transcribed_RNA"/>
</dbReference>
<dbReference type="CDD" id="cd00096">
    <property type="entry name" value="Ig"/>
    <property type="match status" value="4"/>
</dbReference>
<dbReference type="InterPro" id="IPR013106">
    <property type="entry name" value="Ig_V-set"/>
</dbReference>
<dbReference type="Pfam" id="PF00047">
    <property type="entry name" value="ig"/>
    <property type="match status" value="1"/>
</dbReference>
<dbReference type="FunFam" id="2.60.40.10:FF:000107">
    <property type="entry name" value="Myosin, light chain kinase a"/>
    <property type="match status" value="1"/>
</dbReference>
<evidence type="ECO:0000256" key="5">
    <source>
        <dbReference type="ARBA" id="ARBA00022729"/>
    </source>
</evidence>
<dbReference type="InterPro" id="IPR050958">
    <property type="entry name" value="Cell_Adh-Cytoskel_Orgn"/>
</dbReference>
<dbReference type="GO" id="GO:0005886">
    <property type="term" value="C:plasma membrane"/>
    <property type="evidence" value="ECO:0007669"/>
    <property type="project" value="UniProtKB-ARBA"/>
</dbReference>
<dbReference type="InterPro" id="IPR056475">
    <property type="entry name" value="GBD_Hemicentin/VWA7"/>
</dbReference>
<feature type="domain" description="Ig-like" evidence="12">
    <location>
        <begin position="943"/>
        <end position="1029"/>
    </location>
</feature>
<dbReference type="PRINTS" id="PR01838">
    <property type="entry name" value="NCAMFAMILY"/>
</dbReference>
<feature type="domain" description="Ig-like" evidence="12">
    <location>
        <begin position="1293"/>
        <end position="1375"/>
    </location>
</feature>
<evidence type="ECO:0000256" key="4">
    <source>
        <dbReference type="ARBA" id="ARBA00022692"/>
    </source>
</evidence>
<feature type="domain" description="Ig-like" evidence="12">
    <location>
        <begin position="1461"/>
        <end position="1550"/>
    </location>
</feature>
<dbReference type="SMART" id="SM00409">
    <property type="entry name" value="IG"/>
    <property type="match status" value="19"/>
</dbReference>
<dbReference type="InterPro" id="IPR013783">
    <property type="entry name" value="Ig-like_fold"/>
</dbReference>
<dbReference type="SUPFAM" id="SSF53300">
    <property type="entry name" value="vWA-like"/>
    <property type="match status" value="1"/>
</dbReference>
<evidence type="ECO:0000256" key="7">
    <source>
        <dbReference type="ARBA" id="ARBA00023136"/>
    </source>
</evidence>
<keyword evidence="7" id="KW-0472">Membrane</keyword>
<dbReference type="Gene3D" id="3.40.50.410">
    <property type="entry name" value="von Willebrand factor, type A domain"/>
    <property type="match status" value="1"/>
</dbReference>
<keyword evidence="3" id="KW-0964">Secreted</keyword>
<dbReference type="PROSITE" id="PS50092">
    <property type="entry name" value="TSP1"/>
    <property type="match status" value="2"/>
</dbReference>
<dbReference type="InterPro" id="IPR036179">
    <property type="entry name" value="Ig-like_dom_sf"/>
</dbReference>
<dbReference type="FunFam" id="2.60.40.10:FF:000032">
    <property type="entry name" value="palladin isoform X1"/>
    <property type="match status" value="3"/>
</dbReference>
<feature type="domain" description="Ig-like" evidence="12">
    <location>
        <begin position="2029"/>
        <end position="2112"/>
    </location>
</feature>
<dbReference type="Pfam" id="PF07679">
    <property type="entry name" value="I-set"/>
    <property type="match status" value="9"/>
</dbReference>
<dbReference type="Gene3D" id="2.60.40.10">
    <property type="entry name" value="Immunoglobulins"/>
    <property type="match status" value="19"/>
</dbReference>
<dbReference type="PROSITE" id="PS50835">
    <property type="entry name" value="IG_LIKE"/>
    <property type="match status" value="19"/>
</dbReference>
<feature type="domain" description="Ig-like" evidence="12">
    <location>
        <begin position="1555"/>
        <end position="1642"/>
    </location>
</feature>
<feature type="domain" description="Ig-like" evidence="12">
    <location>
        <begin position="851"/>
        <end position="938"/>
    </location>
</feature>
<feature type="domain" description="Ig-like" evidence="12">
    <location>
        <begin position="1211"/>
        <end position="1290"/>
    </location>
</feature>
<evidence type="ECO:0000256" key="11">
    <source>
        <dbReference type="SAM" id="SignalP"/>
    </source>
</evidence>
<dbReference type="Pfam" id="PF00090">
    <property type="entry name" value="TSP_1"/>
    <property type="match status" value="2"/>
</dbReference>
<keyword evidence="6" id="KW-1133">Transmembrane helix</keyword>
<evidence type="ECO:0000313" key="13">
    <source>
        <dbReference type="EMBL" id="JAT17854.1"/>
    </source>
</evidence>
<feature type="domain" description="Ig-like" evidence="12">
    <location>
        <begin position="659"/>
        <end position="753"/>
    </location>
</feature>
<feature type="domain" description="Ig-like" evidence="12">
    <location>
        <begin position="564"/>
        <end position="655"/>
    </location>
</feature>
<dbReference type="GO" id="GO:0005576">
    <property type="term" value="C:extracellular region"/>
    <property type="evidence" value="ECO:0007669"/>
    <property type="project" value="UniProtKB-SubCell"/>
</dbReference>
<keyword evidence="10" id="KW-0393">Immunoglobulin domain</keyword>
<organism evidence="13">
    <name type="scientific">Graphocephala atropunctata</name>
    <dbReference type="NCBI Taxonomy" id="36148"/>
    <lineage>
        <taxon>Eukaryota</taxon>
        <taxon>Metazoa</taxon>
        <taxon>Ecdysozoa</taxon>
        <taxon>Arthropoda</taxon>
        <taxon>Hexapoda</taxon>
        <taxon>Insecta</taxon>
        <taxon>Pterygota</taxon>
        <taxon>Neoptera</taxon>
        <taxon>Paraneoptera</taxon>
        <taxon>Hemiptera</taxon>
        <taxon>Auchenorrhyncha</taxon>
        <taxon>Membracoidea</taxon>
        <taxon>Cicadellidae</taxon>
        <taxon>Cicadellinae</taxon>
        <taxon>Cicadellini</taxon>
        <taxon>Graphocephala</taxon>
    </lineage>
</organism>
<feature type="chain" id="PRO_5008587079" description="Ig-like domain-containing protein" evidence="11">
    <location>
        <begin position="24"/>
        <end position="2402"/>
    </location>
</feature>
<dbReference type="Gene3D" id="2.20.100.10">
    <property type="entry name" value="Thrombospondin type-1 (TSP1) repeat"/>
    <property type="match status" value="2"/>
</dbReference>
<feature type="domain" description="Ig-like" evidence="12">
    <location>
        <begin position="1648"/>
        <end position="1743"/>
    </location>
</feature>